<organism evidence="1 2">
    <name type="scientific">Xylaria multiplex</name>
    <dbReference type="NCBI Taxonomy" id="323545"/>
    <lineage>
        <taxon>Eukaryota</taxon>
        <taxon>Fungi</taxon>
        <taxon>Dikarya</taxon>
        <taxon>Ascomycota</taxon>
        <taxon>Pezizomycotina</taxon>
        <taxon>Sordariomycetes</taxon>
        <taxon>Xylariomycetidae</taxon>
        <taxon>Xylariales</taxon>
        <taxon>Xylariaceae</taxon>
        <taxon>Xylaria</taxon>
    </lineage>
</organism>
<dbReference type="Proteomes" id="UP000481858">
    <property type="component" value="Unassembled WGS sequence"/>
</dbReference>
<reference evidence="1 2" key="1">
    <citation type="submission" date="2019-12" db="EMBL/GenBank/DDBJ databases">
        <title>Draft genome sequence of the ascomycete Xylaria multiplex DSM 110363.</title>
        <authorList>
            <person name="Buettner E."/>
            <person name="Kellner H."/>
        </authorList>
    </citation>
    <scope>NUCLEOTIDE SEQUENCE [LARGE SCALE GENOMIC DNA]</scope>
    <source>
        <strain evidence="1 2">DSM 110363</strain>
    </source>
</reference>
<proteinExistence type="predicted"/>
<evidence type="ECO:0000313" key="1">
    <source>
        <dbReference type="EMBL" id="KAF2963625.1"/>
    </source>
</evidence>
<evidence type="ECO:0000313" key="2">
    <source>
        <dbReference type="Proteomes" id="UP000481858"/>
    </source>
</evidence>
<name>A0A7C8ILT7_9PEZI</name>
<protein>
    <submittedName>
        <fullName evidence="1">Uncharacterized protein</fullName>
    </submittedName>
</protein>
<gene>
    <name evidence="1" type="ORF">GQX73_g9959</name>
</gene>
<comment type="caution">
    <text evidence="1">The sequence shown here is derived from an EMBL/GenBank/DDBJ whole genome shotgun (WGS) entry which is preliminary data.</text>
</comment>
<dbReference type="AlphaFoldDB" id="A0A7C8ILT7"/>
<dbReference type="InParanoid" id="A0A7C8ILT7"/>
<keyword evidence="2" id="KW-1185">Reference proteome</keyword>
<dbReference type="EMBL" id="WUBL01000192">
    <property type="protein sequence ID" value="KAF2963625.1"/>
    <property type="molecule type" value="Genomic_DNA"/>
</dbReference>
<accession>A0A7C8ILT7</accession>
<sequence>MLGSGDALYWHYQQSLYFNSDNLFDYEVNYGRLNLVCLWGDSPFRELGASLEKIRGGVLVPTADRPARSNGHGHWVSEFGILCDTQQDPGAVA</sequence>